<evidence type="ECO:0000313" key="9">
    <source>
        <dbReference type="EMBL" id="TDT41465.1"/>
    </source>
</evidence>
<keyword evidence="4 8" id="KW-1003">Cell membrane</keyword>
<keyword evidence="5 8" id="KW-0812">Transmembrane</keyword>
<feature type="transmembrane region" description="Helical" evidence="8">
    <location>
        <begin position="106"/>
        <end position="123"/>
    </location>
</feature>
<keyword evidence="10" id="KW-1185">Reference proteome</keyword>
<dbReference type="Proteomes" id="UP000295830">
    <property type="component" value="Unassembled WGS sequence"/>
</dbReference>
<feature type="transmembrane region" description="Helical" evidence="8">
    <location>
        <begin position="135"/>
        <end position="158"/>
    </location>
</feature>
<feature type="transmembrane region" description="Helical" evidence="8">
    <location>
        <begin position="12"/>
        <end position="32"/>
    </location>
</feature>
<evidence type="ECO:0000256" key="8">
    <source>
        <dbReference type="RuleBase" id="RU363041"/>
    </source>
</evidence>
<protein>
    <recommendedName>
        <fullName evidence="8">Probable membrane transporter protein</fullName>
    </recommendedName>
</protein>
<dbReference type="EMBL" id="SOAX01000003">
    <property type="protein sequence ID" value="TDT41465.1"/>
    <property type="molecule type" value="Genomic_DNA"/>
</dbReference>
<reference evidence="9 10" key="1">
    <citation type="submission" date="2019-03" db="EMBL/GenBank/DDBJ databases">
        <title>Genomic Encyclopedia of Type Strains, Phase IV (KMG-IV): sequencing the most valuable type-strain genomes for metagenomic binning, comparative biology and taxonomic classification.</title>
        <authorList>
            <person name="Goeker M."/>
        </authorList>
    </citation>
    <scope>NUCLEOTIDE SEQUENCE [LARGE SCALE GENOMIC DNA]</scope>
    <source>
        <strain evidence="9 10">DSM 15505</strain>
    </source>
</reference>
<keyword evidence="3" id="KW-0813">Transport</keyword>
<feature type="transmembrane region" description="Helical" evidence="8">
    <location>
        <begin position="80"/>
        <end position="99"/>
    </location>
</feature>
<keyword evidence="7 8" id="KW-0472">Membrane</keyword>
<dbReference type="InterPro" id="IPR002781">
    <property type="entry name" value="TM_pro_TauE-like"/>
</dbReference>
<evidence type="ECO:0000256" key="6">
    <source>
        <dbReference type="ARBA" id="ARBA00022989"/>
    </source>
</evidence>
<sequence length="249" mass="26683">MLEVLIPPGLPPLVAALLLLASVFTSMITAAFGAGGGVLLLGIMALWLPPVAIVPVHGLIQLGSNSGRFAMTWRKVDWGVLAAFAPGVVLGMAAGALVLVRLPESAWQLTIAGFILWLCWGPPIPKSALGKPGIFLASTLTSFITLFVGATGPLVAAFIKQLHTDRFRTIATFSGAMTLQHLPKILVFGFAGFVFTEWIVWVLAMIGCGLIGTWLGLRLVNRMSNRVFQRLFTIILTLLALRLVWQALS</sequence>
<feature type="transmembrane region" description="Helical" evidence="8">
    <location>
        <begin position="227"/>
        <end position="245"/>
    </location>
</feature>
<gene>
    <name evidence="9" type="ORF">DES49_1556</name>
</gene>
<evidence type="ECO:0000256" key="5">
    <source>
        <dbReference type="ARBA" id="ARBA00022692"/>
    </source>
</evidence>
<dbReference type="InterPro" id="IPR052017">
    <property type="entry name" value="TSUP"/>
</dbReference>
<feature type="transmembrane region" description="Helical" evidence="8">
    <location>
        <begin position="170"/>
        <end position="192"/>
    </location>
</feature>
<feature type="transmembrane region" description="Helical" evidence="8">
    <location>
        <begin position="198"/>
        <end position="220"/>
    </location>
</feature>
<evidence type="ECO:0000256" key="7">
    <source>
        <dbReference type="ARBA" id="ARBA00023136"/>
    </source>
</evidence>
<evidence type="ECO:0000313" key="10">
    <source>
        <dbReference type="Proteomes" id="UP000295830"/>
    </source>
</evidence>
<name>A0A4R7JTU8_9GAMM</name>
<dbReference type="Pfam" id="PF01925">
    <property type="entry name" value="TauE"/>
    <property type="match status" value="1"/>
</dbReference>
<feature type="transmembrane region" description="Helical" evidence="8">
    <location>
        <begin position="39"/>
        <end position="60"/>
    </location>
</feature>
<organism evidence="9 10">
    <name type="scientific">Halospina denitrificans</name>
    <dbReference type="NCBI Taxonomy" id="332522"/>
    <lineage>
        <taxon>Bacteria</taxon>
        <taxon>Pseudomonadati</taxon>
        <taxon>Pseudomonadota</taxon>
        <taxon>Gammaproteobacteria</taxon>
        <taxon>Halospina</taxon>
    </lineage>
</organism>
<dbReference type="PANTHER" id="PTHR30269:SF37">
    <property type="entry name" value="MEMBRANE TRANSPORTER PROTEIN"/>
    <property type="match status" value="1"/>
</dbReference>
<comment type="caution">
    <text evidence="9">The sequence shown here is derived from an EMBL/GenBank/DDBJ whole genome shotgun (WGS) entry which is preliminary data.</text>
</comment>
<dbReference type="PANTHER" id="PTHR30269">
    <property type="entry name" value="TRANSMEMBRANE PROTEIN YFCA"/>
    <property type="match status" value="1"/>
</dbReference>
<dbReference type="OrthoDB" id="6197550at2"/>
<dbReference type="AlphaFoldDB" id="A0A4R7JTU8"/>
<comment type="similarity">
    <text evidence="2 8">Belongs to the 4-toluene sulfonate uptake permease (TSUP) (TC 2.A.102) family.</text>
</comment>
<proteinExistence type="inferred from homology"/>
<evidence type="ECO:0000256" key="2">
    <source>
        <dbReference type="ARBA" id="ARBA00009142"/>
    </source>
</evidence>
<accession>A0A4R7JTU8</accession>
<dbReference type="GO" id="GO:0005886">
    <property type="term" value="C:plasma membrane"/>
    <property type="evidence" value="ECO:0007669"/>
    <property type="project" value="UniProtKB-SubCell"/>
</dbReference>
<comment type="subcellular location">
    <subcellularLocation>
        <location evidence="1 8">Cell membrane</location>
        <topology evidence="1 8">Multi-pass membrane protein</topology>
    </subcellularLocation>
</comment>
<evidence type="ECO:0000256" key="4">
    <source>
        <dbReference type="ARBA" id="ARBA00022475"/>
    </source>
</evidence>
<dbReference type="RefSeq" id="WP_133735832.1">
    <property type="nucleotide sequence ID" value="NZ_SOAX01000003.1"/>
</dbReference>
<keyword evidence="6 8" id="KW-1133">Transmembrane helix</keyword>
<evidence type="ECO:0000256" key="1">
    <source>
        <dbReference type="ARBA" id="ARBA00004651"/>
    </source>
</evidence>
<evidence type="ECO:0000256" key="3">
    <source>
        <dbReference type="ARBA" id="ARBA00022448"/>
    </source>
</evidence>